<name>A0A6A6DP87_9PEZI</name>
<evidence type="ECO:0000313" key="2">
    <source>
        <dbReference type="Proteomes" id="UP000800200"/>
    </source>
</evidence>
<organism evidence="1 2">
    <name type="scientific">Zopfia rhizophila CBS 207.26</name>
    <dbReference type="NCBI Taxonomy" id="1314779"/>
    <lineage>
        <taxon>Eukaryota</taxon>
        <taxon>Fungi</taxon>
        <taxon>Dikarya</taxon>
        <taxon>Ascomycota</taxon>
        <taxon>Pezizomycotina</taxon>
        <taxon>Dothideomycetes</taxon>
        <taxon>Dothideomycetes incertae sedis</taxon>
        <taxon>Zopfiaceae</taxon>
        <taxon>Zopfia</taxon>
    </lineage>
</organism>
<feature type="non-terminal residue" evidence="1">
    <location>
        <position position="1"/>
    </location>
</feature>
<dbReference type="EMBL" id="ML994656">
    <property type="protein sequence ID" value="KAF2180783.1"/>
    <property type="molecule type" value="Genomic_DNA"/>
</dbReference>
<dbReference type="OrthoDB" id="3789884at2759"/>
<reference evidence="1" key="1">
    <citation type="journal article" date="2020" name="Stud. Mycol.">
        <title>101 Dothideomycetes genomes: a test case for predicting lifestyles and emergence of pathogens.</title>
        <authorList>
            <person name="Haridas S."/>
            <person name="Albert R."/>
            <person name="Binder M."/>
            <person name="Bloem J."/>
            <person name="Labutti K."/>
            <person name="Salamov A."/>
            <person name="Andreopoulos B."/>
            <person name="Baker S."/>
            <person name="Barry K."/>
            <person name="Bills G."/>
            <person name="Bluhm B."/>
            <person name="Cannon C."/>
            <person name="Castanera R."/>
            <person name="Culley D."/>
            <person name="Daum C."/>
            <person name="Ezra D."/>
            <person name="Gonzalez J."/>
            <person name="Henrissat B."/>
            <person name="Kuo A."/>
            <person name="Liang C."/>
            <person name="Lipzen A."/>
            <person name="Lutzoni F."/>
            <person name="Magnuson J."/>
            <person name="Mondo S."/>
            <person name="Nolan M."/>
            <person name="Ohm R."/>
            <person name="Pangilinan J."/>
            <person name="Park H.-J."/>
            <person name="Ramirez L."/>
            <person name="Alfaro M."/>
            <person name="Sun H."/>
            <person name="Tritt A."/>
            <person name="Yoshinaga Y."/>
            <person name="Zwiers L.-H."/>
            <person name="Turgeon B."/>
            <person name="Goodwin S."/>
            <person name="Spatafora J."/>
            <person name="Crous P."/>
            <person name="Grigoriev I."/>
        </authorList>
    </citation>
    <scope>NUCLEOTIDE SEQUENCE</scope>
    <source>
        <strain evidence="1">CBS 207.26</strain>
    </source>
</reference>
<dbReference type="AlphaFoldDB" id="A0A6A6DP87"/>
<protein>
    <submittedName>
        <fullName evidence="1">Uncharacterized protein</fullName>
    </submittedName>
</protein>
<proteinExistence type="predicted"/>
<dbReference type="Proteomes" id="UP000800200">
    <property type="component" value="Unassembled WGS sequence"/>
</dbReference>
<accession>A0A6A6DP87</accession>
<gene>
    <name evidence="1" type="ORF">K469DRAFT_591366</name>
</gene>
<keyword evidence="2" id="KW-1185">Reference proteome</keyword>
<evidence type="ECO:0000313" key="1">
    <source>
        <dbReference type="EMBL" id="KAF2180783.1"/>
    </source>
</evidence>
<sequence>DSKRTPYEIEGILEVQRMLLQKLAAQENAVKGLLGYELKSPTPTLKADLDCLKKDTSLAIQATWNRGSRK</sequence>